<feature type="transmembrane region" description="Helical" evidence="1">
    <location>
        <begin position="190"/>
        <end position="211"/>
    </location>
</feature>
<dbReference type="InterPro" id="IPR000160">
    <property type="entry name" value="GGDEF_dom"/>
</dbReference>
<dbReference type="PANTHER" id="PTHR45138">
    <property type="entry name" value="REGULATORY COMPONENTS OF SENSORY TRANSDUCTION SYSTEM"/>
    <property type="match status" value="1"/>
</dbReference>
<keyword evidence="1" id="KW-0812">Transmembrane</keyword>
<dbReference type="PANTHER" id="PTHR45138:SF6">
    <property type="entry name" value="DIGUANYLATE CYCLASE DGCN"/>
    <property type="match status" value="1"/>
</dbReference>
<dbReference type="NCBIfam" id="TIGR00254">
    <property type="entry name" value="GGDEF"/>
    <property type="match status" value="1"/>
</dbReference>
<feature type="transmembrane region" description="Helical" evidence="1">
    <location>
        <begin position="147"/>
        <end position="170"/>
    </location>
</feature>
<feature type="transmembrane region" description="Helical" evidence="1">
    <location>
        <begin position="97"/>
        <end position="115"/>
    </location>
</feature>
<dbReference type="Proteomes" id="UP001486565">
    <property type="component" value="Chromosome"/>
</dbReference>
<keyword evidence="1" id="KW-0472">Membrane</keyword>
<dbReference type="InterPro" id="IPR050469">
    <property type="entry name" value="Diguanylate_Cyclase"/>
</dbReference>
<feature type="domain" description="GGDEF" evidence="2">
    <location>
        <begin position="253"/>
        <end position="385"/>
    </location>
</feature>
<sequence length="385" mass="43856">MGLDVRTLTIIIMIVILISCFVMIALWIVYPSERGIESWALSASTGAVAFIALTLQPILGSYAVFLNNAGILASSLILLEGILRFRGFGNESHRRHPFIFFLLLFIVVSYFNRNYPTARYLFHDFFVSILLTLSSFFIIYKTHGMEILVHSIAGGSIFILVPIFTFRWYLALSGRIETMLIGSTQHPIMQVLFLFVIPWAVGWTYGLSLVIGYRIQQKLNMTAIQDELTGLGNRRRLVQIMDALLKECESVEEQFFMFMLDLNGFKKINDQYGHSIGDDILVLAAKGIRESIESYDFAVRFGGDEFIVLYRYQDGRNIDSLLNRLRNSIEQIRMLNGAMVQIRTSIGVAVCPDDGTTLDELLCVADKRMYKDKQERKLVSEIMDI</sequence>
<dbReference type="RefSeq" id="WP_341876970.1">
    <property type="nucleotide sequence ID" value="NZ_CP121687.1"/>
</dbReference>
<keyword evidence="3" id="KW-0548">Nucleotidyltransferase</keyword>
<evidence type="ECO:0000256" key="1">
    <source>
        <dbReference type="SAM" id="Phobius"/>
    </source>
</evidence>
<dbReference type="PROSITE" id="PS51257">
    <property type="entry name" value="PROKAR_LIPOPROTEIN"/>
    <property type="match status" value="1"/>
</dbReference>
<feature type="transmembrane region" description="Helical" evidence="1">
    <location>
        <begin position="121"/>
        <end position="140"/>
    </location>
</feature>
<name>A0ABZ2Y7J7_9FIRM</name>
<accession>A0ABZ2Y7J7</accession>
<evidence type="ECO:0000259" key="2">
    <source>
        <dbReference type="PROSITE" id="PS50887"/>
    </source>
</evidence>
<dbReference type="SMART" id="SM00267">
    <property type="entry name" value="GGDEF"/>
    <property type="match status" value="1"/>
</dbReference>
<gene>
    <name evidence="3" type="ORF">QBE51_00300</name>
</gene>
<dbReference type="InterPro" id="IPR043128">
    <property type="entry name" value="Rev_trsase/Diguanyl_cyclase"/>
</dbReference>
<feature type="transmembrane region" description="Helical" evidence="1">
    <location>
        <begin position="6"/>
        <end position="30"/>
    </location>
</feature>
<dbReference type="SUPFAM" id="SSF55073">
    <property type="entry name" value="Nucleotide cyclase"/>
    <property type="match status" value="1"/>
</dbReference>
<protein>
    <submittedName>
        <fullName evidence="3">GGDEF domain-containing protein</fullName>
        <ecNumber evidence="3">2.7.7.65</ecNumber>
    </submittedName>
</protein>
<dbReference type="GO" id="GO:0052621">
    <property type="term" value="F:diguanylate cyclase activity"/>
    <property type="evidence" value="ECO:0007669"/>
    <property type="project" value="UniProtKB-EC"/>
</dbReference>
<proteinExistence type="predicted"/>
<dbReference type="CDD" id="cd01949">
    <property type="entry name" value="GGDEF"/>
    <property type="match status" value="1"/>
</dbReference>
<organism evidence="3 4">
    <name type="scientific">Defluviitalea saccharophila</name>
    <dbReference type="NCBI Taxonomy" id="879970"/>
    <lineage>
        <taxon>Bacteria</taxon>
        <taxon>Bacillati</taxon>
        <taxon>Bacillota</taxon>
        <taxon>Clostridia</taxon>
        <taxon>Lachnospirales</taxon>
        <taxon>Defluviitaleaceae</taxon>
        <taxon>Defluviitalea</taxon>
    </lineage>
</organism>
<dbReference type="PROSITE" id="PS50887">
    <property type="entry name" value="GGDEF"/>
    <property type="match status" value="1"/>
</dbReference>
<feature type="transmembrane region" description="Helical" evidence="1">
    <location>
        <begin position="39"/>
        <end position="59"/>
    </location>
</feature>
<reference evidence="3 4" key="1">
    <citation type="submission" date="2023-03" db="EMBL/GenBank/DDBJ databases">
        <title>Novel Species.</title>
        <authorList>
            <person name="Ma S."/>
        </authorList>
    </citation>
    <scope>NUCLEOTIDE SEQUENCE [LARGE SCALE GENOMIC DNA]</scope>
    <source>
        <strain evidence="3 4">LIND6LT2</strain>
    </source>
</reference>
<keyword evidence="3" id="KW-0808">Transferase</keyword>
<dbReference type="Gene3D" id="3.30.70.270">
    <property type="match status" value="1"/>
</dbReference>
<keyword evidence="4" id="KW-1185">Reference proteome</keyword>
<dbReference type="EC" id="2.7.7.65" evidence="3"/>
<dbReference type="Pfam" id="PF00990">
    <property type="entry name" value="GGDEF"/>
    <property type="match status" value="1"/>
</dbReference>
<evidence type="ECO:0000313" key="4">
    <source>
        <dbReference type="Proteomes" id="UP001486565"/>
    </source>
</evidence>
<evidence type="ECO:0000313" key="3">
    <source>
        <dbReference type="EMBL" id="WZL70006.1"/>
    </source>
</evidence>
<dbReference type="InterPro" id="IPR029787">
    <property type="entry name" value="Nucleotide_cyclase"/>
</dbReference>
<dbReference type="EMBL" id="CP121687">
    <property type="protein sequence ID" value="WZL70006.1"/>
    <property type="molecule type" value="Genomic_DNA"/>
</dbReference>
<keyword evidence="1" id="KW-1133">Transmembrane helix</keyword>